<dbReference type="InterPro" id="IPR004072">
    <property type="entry name" value="Vmron_rcpt_1"/>
</dbReference>
<dbReference type="Pfam" id="PF03402">
    <property type="entry name" value="V1R"/>
    <property type="match status" value="1"/>
</dbReference>
<evidence type="ECO:0000256" key="11">
    <source>
        <dbReference type="ARBA" id="ARBA00023180"/>
    </source>
</evidence>
<evidence type="ECO:0000256" key="8">
    <source>
        <dbReference type="ARBA" id="ARBA00023040"/>
    </source>
</evidence>
<feature type="transmembrane region" description="Helical" evidence="13">
    <location>
        <begin position="180"/>
        <end position="207"/>
    </location>
</feature>
<dbReference type="KEGG" id="ccan:109697927"/>
<evidence type="ECO:0000256" key="13">
    <source>
        <dbReference type="RuleBase" id="RU364061"/>
    </source>
</evidence>
<dbReference type="GO" id="GO:0019236">
    <property type="term" value="P:response to pheromone"/>
    <property type="evidence" value="ECO:0007669"/>
    <property type="project" value="UniProtKB-KW"/>
</dbReference>
<dbReference type="InterPro" id="IPR017452">
    <property type="entry name" value="GPCR_Rhodpsn_7TM"/>
</dbReference>
<dbReference type="GeneID" id="109697927"/>
<dbReference type="SUPFAM" id="SSF81321">
    <property type="entry name" value="Family A G protein-coupled receptor-like"/>
    <property type="match status" value="1"/>
</dbReference>
<dbReference type="RefSeq" id="XP_020037418.1">
    <property type="nucleotide sequence ID" value="XM_020181829.1"/>
</dbReference>
<keyword evidence="8 13" id="KW-0297">G-protein coupled receptor</keyword>
<keyword evidence="11" id="KW-0325">Glycoprotein</keyword>
<dbReference type="Gene3D" id="1.20.1070.10">
    <property type="entry name" value="Rhodopsin 7-helix transmembrane proteins"/>
    <property type="match status" value="1"/>
</dbReference>
<evidence type="ECO:0000256" key="1">
    <source>
        <dbReference type="ARBA" id="ARBA00003878"/>
    </source>
</evidence>
<accession>A0A8B7W0L2</accession>
<gene>
    <name evidence="16" type="primary">LOC109697927</name>
</gene>
<evidence type="ECO:0000256" key="3">
    <source>
        <dbReference type="ARBA" id="ARBA00010663"/>
    </source>
</evidence>
<dbReference type="AlphaFoldDB" id="A0A8B7W0L2"/>
<keyword evidence="6 13" id="KW-0812">Transmembrane</keyword>
<evidence type="ECO:0000256" key="9">
    <source>
        <dbReference type="ARBA" id="ARBA00023136"/>
    </source>
</evidence>
<feature type="transmembrane region" description="Helical" evidence="13">
    <location>
        <begin position="87"/>
        <end position="108"/>
    </location>
</feature>
<evidence type="ECO:0000256" key="10">
    <source>
        <dbReference type="ARBA" id="ARBA00023170"/>
    </source>
</evidence>
<feature type="domain" description="G-protein coupled receptors family 1 profile" evidence="14">
    <location>
        <begin position="24"/>
        <end position="286"/>
    </location>
</feature>
<dbReference type="PROSITE" id="PS50262">
    <property type="entry name" value="G_PROTEIN_RECEP_F1_2"/>
    <property type="match status" value="1"/>
</dbReference>
<keyword evidence="15" id="KW-1185">Reference proteome</keyword>
<dbReference type="FunFam" id="1.20.1070.10:FF:000033">
    <property type="entry name" value="Vomeronasal type-1 receptor"/>
    <property type="match status" value="1"/>
</dbReference>
<organism evidence="16">
    <name type="scientific">Castor canadensis</name>
    <name type="common">American beaver</name>
    <dbReference type="NCBI Taxonomy" id="51338"/>
    <lineage>
        <taxon>Eukaryota</taxon>
        <taxon>Metazoa</taxon>
        <taxon>Chordata</taxon>
        <taxon>Craniata</taxon>
        <taxon>Vertebrata</taxon>
        <taxon>Euteleostomi</taxon>
        <taxon>Mammalia</taxon>
        <taxon>Eutheria</taxon>
        <taxon>Euarchontoglires</taxon>
        <taxon>Glires</taxon>
        <taxon>Rodentia</taxon>
        <taxon>Castorimorpha</taxon>
        <taxon>Castoridae</taxon>
        <taxon>Castor</taxon>
    </lineage>
</organism>
<feature type="transmembrane region" description="Helical" evidence="13">
    <location>
        <begin position="56"/>
        <end position="75"/>
    </location>
</feature>
<keyword evidence="12 13" id="KW-0807">Transducer</keyword>
<name>A0A8B7W0L2_CASCN</name>
<keyword evidence="4 13" id="KW-1003">Cell membrane</keyword>
<reference evidence="16" key="1">
    <citation type="submission" date="2025-08" db="UniProtKB">
        <authorList>
            <consortium name="RefSeq"/>
        </authorList>
    </citation>
    <scope>IDENTIFICATION</scope>
    <source>
        <tissue evidence="16">Leukocyte</tissue>
    </source>
</reference>
<feature type="transmembrane region" description="Helical" evidence="13">
    <location>
        <begin position="266"/>
        <end position="287"/>
    </location>
</feature>
<dbReference type="Proteomes" id="UP001732720">
    <property type="component" value="Chromosome 16"/>
</dbReference>
<evidence type="ECO:0000256" key="6">
    <source>
        <dbReference type="ARBA" id="ARBA00022692"/>
    </source>
</evidence>
<comment type="function">
    <text evidence="1">Putative pheromone receptor.</text>
</comment>
<dbReference type="GO" id="GO:0016503">
    <property type="term" value="F:pheromone receptor activity"/>
    <property type="evidence" value="ECO:0007669"/>
    <property type="project" value="InterPro"/>
</dbReference>
<keyword evidence="7 13" id="KW-1133">Transmembrane helix</keyword>
<evidence type="ECO:0000313" key="15">
    <source>
        <dbReference type="Proteomes" id="UP001732720"/>
    </source>
</evidence>
<comment type="similarity">
    <text evidence="3 13">Belongs to the G-protein coupled receptor 1 family.</text>
</comment>
<dbReference type="GO" id="GO:0005886">
    <property type="term" value="C:plasma membrane"/>
    <property type="evidence" value="ECO:0007669"/>
    <property type="project" value="UniProtKB-SubCell"/>
</dbReference>
<dbReference type="OrthoDB" id="9606139at2759"/>
<evidence type="ECO:0000256" key="12">
    <source>
        <dbReference type="ARBA" id="ARBA00023224"/>
    </source>
</evidence>
<dbReference type="GO" id="GO:0007606">
    <property type="term" value="P:sensory perception of chemical stimulus"/>
    <property type="evidence" value="ECO:0007669"/>
    <property type="project" value="UniProtKB-ARBA"/>
</dbReference>
<protein>
    <recommendedName>
        <fullName evidence="13">Vomeronasal type-1 receptor</fullName>
    </recommendedName>
</protein>
<keyword evidence="10 13" id="KW-0675">Receptor</keyword>
<evidence type="ECO:0000313" key="16">
    <source>
        <dbReference type="RefSeq" id="XP_020037418.1"/>
    </source>
</evidence>
<feature type="transmembrane region" description="Helical" evidence="13">
    <location>
        <begin position="12"/>
        <end position="35"/>
    </location>
</feature>
<evidence type="ECO:0000259" key="14">
    <source>
        <dbReference type="PROSITE" id="PS50262"/>
    </source>
</evidence>
<keyword evidence="5 13" id="KW-0589">Pheromone response</keyword>
<feature type="transmembrane region" description="Helical" evidence="13">
    <location>
        <begin position="236"/>
        <end position="260"/>
    </location>
</feature>
<keyword evidence="9 13" id="KW-0472">Membrane</keyword>
<evidence type="ECO:0000256" key="5">
    <source>
        <dbReference type="ARBA" id="ARBA00022507"/>
    </source>
</evidence>
<dbReference type="PANTHER" id="PTHR24062">
    <property type="entry name" value="VOMERONASAL TYPE-1 RECEPTOR"/>
    <property type="match status" value="1"/>
</dbReference>
<evidence type="ECO:0000256" key="2">
    <source>
        <dbReference type="ARBA" id="ARBA00004651"/>
    </source>
</evidence>
<comment type="subcellular location">
    <subcellularLocation>
        <location evidence="2 13">Cell membrane</location>
        <topology evidence="2 13">Multi-pass membrane protein</topology>
    </subcellularLocation>
</comment>
<dbReference type="PRINTS" id="PR01534">
    <property type="entry name" value="VOMERONASL1R"/>
</dbReference>
<evidence type="ECO:0000256" key="7">
    <source>
        <dbReference type="ARBA" id="ARBA00022989"/>
    </source>
</evidence>
<proteinExistence type="inferred from homology"/>
<sequence>MISLDVVMGMVLLTQTGIGIMGNASLLCPCIYFLYRRHGLKPLEKITTCLALANTLWILCGGIPQTMAAFGLQYFLDDFGCKLVLYFYRVAWGNSLSITCILGSFQALSINPTNSRWAEVKFRFLKRINSACVLSGMFHLLVNIIIPMKVTGKRSNINTTVNSNLRYCSRLYIDTIIESLWSFIFSLIDVICLGVMIWAGGSIIFFLHKHKQQVRYIHTSRQTLQISPETRATKSILTLVSTFVLFYSLSSAFEMYAFLFDNPQTWLVNIIVILSSCFPTFSPFLLLKRDNHVFSLCSFC</sequence>
<evidence type="ECO:0000256" key="4">
    <source>
        <dbReference type="ARBA" id="ARBA00022475"/>
    </source>
</evidence>
<feature type="transmembrane region" description="Helical" evidence="13">
    <location>
        <begin position="128"/>
        <end position="146"/>
    </location>
</feature>